<reference evidence="2" key="2">
    <citation type="submission" date="2025-08" db="UniProtKB">
        <authorList>
            <consortium name="Ensembl"/>
        </authorList>
    </citation>
    <scope>IDENTIFICATION</scope>
    <source>
        <strain evidence="2">Thorbecke</strain>
    </source>
</reference>
<dbReference type="PANTHER" id="PTHR23232">
    <property type="entry name" value="KRAB DOMAIN C2H2 ZINC FINGER"/>
    <property type="match status" value="1"/>
</dbReference>
<dbReference type="AlphaFoldDB" id="A0A5F9DTC6"/>
<evidence type="ECO:0000259" key="1">
    <source>
        <dbReference type="PROSITE" id="PS50805"/>
    </source>
</evidence>
<dbReference type="SMART" id="SM00349">
    <property type="entry name" value="KRAB"/>
    <property type="match status" value="1"/>
</dbReference>
<organism evidence="2 3">
    <name type="scientific">Oryctolagus cuniculus</name>
    <name type="common">Rabbit</name>
    <dbReference type="NCBI Taxonomy" id="9986"/>
    <lineage>
        <taxon>Eukaryota</taxon>
        <taxon>Metazoa</taxon>
        <taxon>Chordata</taxon>
        <taxon>Craniata</taxon>
        <taxon>Vertebrata</taxon>
        <taxon>Euteleostomi</taxon>
        <taxon>Mammalia</taxon>
        <taxon>Eutheria</taxon>
        <taxon>Euarchontoglires</taxon>
        <taxon>Glires</taxon>
        <taxon>Lagomorpha</taxon>
        <taxon>Leporidae</taxon>
        <taxon>Oryctolagus</taxon>
    </lineage>
</organism>
<dbReference type="SUPFAM" id="SSF109640">
    <property type="entry name" value="KRAB domain (Kruppel-associated box)"/>
    <property type="match status" value="1"/>
</dbReference>
<name>A0A5F9DTC6_RABIT</name>
<protein>
    <recommendedName>
        <fullName evidence="1">KRAB domain-containing protein</fullName>
    </recommendedName>
</protein>
<dbReference type="Gene3D" id="6.10.140.140">
    <property type="match status" value="1"/>
</dbReference>
<accession>A0A5F9DTC6</accession>
<evidence type="ECO:0000313" key="3">
    <source>
        <dbReference type="Proteomes" id="UP000001811"/>
    </source>
</evidence>
<dbReference type="Ensembl" id="ENSOCUT00000055266.1">
    <property type="protein sequence ID" value="ENSOCUP00000048783.1"/>
    <property type="gene ID" value="ENSOCUG00000036101.1"/>
</dbReference>
<dbReference type="PROSITE" id="PS50805">
    <property type="entry name" value="KRAB"/>
    <property type="match status" value="1"/>
</dbReference>
<dbReference type="CDD" id="cd07765">
    <property type="entry name" value="KRAB_A-box"/>
    <property type="match status" value="1"/>
</dbReference>
<sequence length="75" mass="8718">MALCLDLAMDFIHEEWQALDNAQRTLPRNVMLEMYNSLLSLDPEVKLLSFKQPDLIRQSPMLTALYITKPEVILK</sequence>
<dbReference type="InterPro" id="IPR001909">
    <property type="entry name" value="KRAB"/>
</dbReference>
<dbReference type="InterPro" id="IPR050169">
    <property type="entry name" value="Krueppel_C2H2_ZnF"/>
</dbReference>
<keyword evidence="3" id="KW-1185">Reference proteome</keyword>
<dbReference type="InParanoid" id="A0A5F9DTC6"/>
<reference evidence="2 3" key="1">
    <citation type="journal article" date="2011" name="Nature">
        <title>A high-resolution map of human evolutionary constraint using 29 mammals.</title>
        <authorList>
            <person name="Lindblad-Toh K."/>
            <person name="Garber M."/>
            <person name="Zuk O."/>
            <person name="Lin M.F."/>
            <person name="Parker B.J."/>
            <person name="Washietl S."/>
            <person name="Kheradpour P."/>
            <person name="Ernst J."/>
            <person name="Jordan G."/>
            <person name="Mauceli E."/>
            <person name="Ward L.D."/>
            <person name="Lowe C.B."/>
            <person name="Holloway A.K."/>
            <person name="Clamp M."/>
            <person name="Gnerre S."/>
            <person name="Alfoldi J."/>
            <person name="Beal K."/>
            <person name="Chang J."/>
            <person name="Clawson H."/>
            <person name="Cuff J."/>
            <person name="Di Palma F."/>
            <person name="Fitzgerald S."/>
            <person name="Flicek P."/>
            <person name="Guttman M."/>
            <person name="Hubisz M.J."/>
            <person name="Jaffe D.B."/>
            <person name="Jungreis I."/>
            <person name="Kent W.J."/>
            <person name="Kostka D."/>
            <person name="Lara M."/>
            <person name="Martins A.L."/>
            <person name="Massingham T."/>
            <person name="Moltke I."/>
            <person name="Raney B.J."/>
            <person name="Rasmussen M.D."/>
            <person name="Robinson J."/>
            <person name="Stark A."/>
            <person name="Vilella A.J."/>
            <person name="Wen J."/>
            <person name="Xie X."/>
            <person name="Zody M.C."/>
            <person name="Baldwin J."/>
            <person name="Bloom T."/>
            <person name="Chin C.W."/>
            <person name="Heiman D."/>
            <person name="Nicol R."/>
            <person name="Nusbaum C."/>
            <person name="Young S."/>
            <person name="Wilkinson J."/>
            <person name="Worley K.C."/>
            <person name="Kovar C.L."/>
            <person name="Muzny D.M."/>
            <person name="Gibbs R.A."/>
            <person name="Cree A."/>
            <person name="Dihn H.H."/>
            <person name="Fowler G."/>
            <person name="Jhangiani S."/>
            <person name="Joshi V."/>
            <person name="Lee S."/>
            <person name="Lewis L.R."/>
            <person name="Nazareth L.V."/>
            <person name="Okwuonu G."/>
            <person name="Santibanez J."/>
            <person name="Warren W.C."/>
            <person name="Mardis E.R."/>
            <person name="Weinstock G.M."/>
            <person name="Wilson R.K."/>
            <person name="Delehaunty K."/>
            <person name="Dooling D."/>
            <person name="Fronik C."/>
            <person name="Fulton L."/>
            <person name="Fulton B."/>
            <person name="Graves T."/>
            <person name="Minx P."/>
            <person name="Sodergren E."/>
            <person name="Birney E."/>
            <person name="Margulies E.H."/>
            <person name="Herrero J."/>
            <person name="Green E.D."/>
            <person name="Haussler D."/>
            <person name="Siepel A."/>
            <person name="Goldman N."/>
            <person name="Pollard K.S."/>
            <person name="Pedersen J.S."/>
            <person name="Lander E.S."/>
            <person name="Kellis M."/>
        </authorList>
    </citation>
    <scope>NUCLEOTIDE SEQUENCE [LARGE SCALE GENOMIC DNA]</scope>
    <source>
        <strain evidence="3">Thorbecke</strain>
    </source>
</reference>
<dbReference type="Pfam" id="PF01352">
    <property type="entry name" value="KRAB"/>
    <property type="match status" value="1"/>
</dbReference>
<reference evidence="2" key="3">
    <citation type="submission" date="2025-09" db="UniProtKB">
        <authorList>
            <consortium name="Ensembl"/>
        </authorList>
    </citation>
    <scope>IDENTIFICATION</scope>
    <source>
        <strain evidence="2">Thorbecke</strain>
    </source>
</reference>
<dbReference type="Proteomes" id="UP000001811">
    <property type="component" value="Unplaced"/>
</dbReference>
<proteinExistence type="predicted"/>
<dbReference type="InterPro" id="IPR036051">
    <property type="entry name" value="KRAB_dom_sf"/>
</dbReference>
<dbReference type="GO" id="GO:0006355">
    <property type="term" value="P:regulation of DNA-templated transcription"/>
    <property type="evidence" value="ECO:0007669"/>
    <property type="project" value="InterPro"/>
</dbReference>
<evidence type="ECO:0000313" key="2">
    <source>
        <dbReference type="Ensembl" id="ENSOCUP00000048783.1"/>
    </source>
</evidence>
<feature type="domain" description="KRAB" evidence="1">
    <location>
        <begin position="2"/>
        <end position="75"/>
    </location>
</feature>
<dbReference type="PANTHER" id="PTHR23232:SF158">
    <property type="entry name" value="KRAB DOMAIN-CONTAINING PROTEIN 5"/>
    <property type="match status" value="1"/>
</dbReference>